<feature type="transmembrane region" description="Helical" evidence="8">
    <location>
        <begin position="134"/>
        <end position="164"/>
    </location>
</feature>
<dbReference type="PANTHER" id="PTHR24221:SF248">
    <property type="entry name" value="ABC TRANSPORTER TRANSMEMBRANE REGION"/>
    <property type="match status" value="1"/>
</dbReference>
<evidence type="ECO:0000313" key="12">
    <source>
        <dbReference type="Proteomes" id="UP000288178"/>
    </source>
</evidence>
<dbReference type="InterPro" id="IPR036640">
    <property type="entry name" value="ABC1_TM_sf"/>
</dbReference>
<dbReference type="InterPro" id="IPR027417">
    <property type="entry name" value="P-loop_NTPase"/>
</dbReference>
<dbReference type="SUPFAM" id="SSF52540">
    <property type="entry name" value="P-loop containing nucleoside triphosphate hydrolases"/>
    <property type="match status" value="1"/>
</dbReference>
<dbReference type="InterPro" id="IPR003593">
    <property type="entry name" value="AAA+_ATPase"/>
</dbReference>
<dbReference type="PROSITE" id="PS50929">
    <property type="entry name" value="ABC_TM1F"/>
    <property type="match status" value="1"/>
</dbReference>
<evidence type="ECO:0000256" key="3">
    <source>
        <dbReference type="ARBA" id="ARBA00022692"/>
    </source>
</evidence>
<keyword evidence="12" id="KW-1185">Reference proteome</keyword>
<dbReference type="GO" id="GO:0030253">
    <property type="term" value="P:protein secretion by the type I secretion system"/>
    <property type="evidence" value="ECO:0007669"/>
    <property type="project" value="InterPro"/>
</dbReference>
<keyword evidence="6 8" id="KW-1133">Transmembrane helix</keyword>
<evidence type="ECO:0000256" key="5">
    <source>
        <dbReference type="ARBA" id="ARBA00022840"/>
    </source>
</evidence>
<keyword evidence="3 8" id="KW-0812">Transmembrane</keyword>
<dbReference type="RefSeq" id="WP_128200240.1">
    <property type="nucleotide sequence ID" value="NZ_SACT01000008.1"/>
</dbReference>
<dbReference type="GO" id="GO:0140359">
    <property type="term" value="F:ABC-type transporter activity"/>
    <property type="evidence" value="ECO:0007669"/>
    <property type="project" value="InterPro"/>
</dbReference>
<feature type="transmembrane region" description="Helical" evidence="8">
    <location>
        <begin position="51"/>
        <end position="71"/>
    </location>
</feature>
<dbReference type="InterPro" id="IPR010128">
    <property type="entry name" value="ATPase_T1SS_PrtD-like"/>
</dbReference>
<dbReference type="PROSITE" id="PS00211">
    <property type="entry name" value="ABC_TRANSPORTER_1"/>
    <property type="match status" value="1"/>
</dbReference>
<dbReference type="PANTHER" id="PTHR24221">
    <property type="entry name" value="ATP-BINDING CASSETTE SUB-FAMILY B"/>
    <property type="match status" value="1"/>
</dbReference>
<evidence type="ECO:0000256" key="4">
    <source>
        <dbReference type="ARBA" id="ARBA00022741"/>
    </source>
</evidence>
<dbReference type="GO" id="GO:0030256">
    <property type="term" value="C:type I protein secretion system complex"/>
    <property type="evidence" value="ECO:0007669"/>
    <property type="project" value="InterPro"/>
</dbReference>
<evidence type="ECO:0000256" key="8">
    <source>
        <dbReference type="SAM" id="Phobius"/>
    </source>
</evidence>
<keyword evidence="5" id="KW-0067">ATP-binding</keyword>
<dbReference type="CDD" id="cd03246">
    <property type="entry name" value="ABCC_Protease_Secretion"/>
    <property type="match status" value="1"/>
</dbReference>
<gene>
    <name evidence="11" type="ORF">ENE75_20685</name>
</gene>
<keyword evidence="4" id="KW-0547">Nucleotide-binding</keyword>
<comment type="caution">
    <text evidence="11">The sequence shown here is derived from an EMBL/GenBank/DDBJ whole genome shotgun (WGS) entry which is preliminary data.</text>
</comment>
<sequence length="556" mass="58200">MTTQRLLHLLRTPLRTALVFSMVANLALLAPSLFMLQVFDRVLTTRSVETLLVMAAIALFTLALMGVLEHYRARTLSAMGLLCERELGPTLIARALRAGPEDPAAREGLQDLARVRAFVSGAGVLALLDAPWTVFYLALIFLFHPVLGGLATACVAALVLLAWVNERLTRAPIEALGEANRAAARQIDAAVRQAEPVVALGMVPAVVARWLAASDLGQARALSLSAVSAAVTALSRVARQSVQVVMLGVGAWLVIGERATPGVMLATTIILARALAPLELLVGNWRTVVEARAAYRRLRTLLAGGDEAAAKTELPRPRGVLQVEGLQYVPPGATRPVLRGVSFGVDPGEVLAVLGPSGAGKSTLVRLLVGAVPPTAGTVRLDGAELSAYDADRLGACVGYLPQDVALFAGTVAENIARLGVPDATAVLRAAERARVHELLLRLPAGYDTPLDGPQGVRLSGGQRQRVGLARALYGDPPLVVLDEPDASLDAEGERALVEALRGLKAAGMAVVVVSQRRAVLAAADRVLVLRDGAVEHEGSVDSVMPRPTAIAGGAA</sequence>
<evidence type="ECO:0000256" key="6">
    <source>
        <dbReference type="ARBA" id="ARBA00022989"/>
    </source>
</evidence>
<dbReference type="GO" id="GO:0016887">
    <property type="term" value="F:ATP hydrolysis activity"/>
    <property type="evidence" value="ECO:0007669"/>
    <property type="project" value="InterPro"/>
</dbReference>
<accession>A0A3S2VV12</accession>
<dbReference type="InterPro" id="IPR010916">
    <property type="entry name" value="TonB_box_CS"/>
</dbReference>
<organism evidence="11 12">
    <name type="scientific">Rubrivivax albus</name>
    <dbReference type="NCBI Taxonomy" id="2499835"/>
    <lineage>
        <taxon>Bacteria</taxon>
        <taxon>Pseudomonadati</taxon>
        <taxon>Pseudomonadota</taxon>
        <taxon>Betaproteobacteria</taxon>
        <taxon>Burkholderiales</taxon>
        <taxon>Sphaerotilaceae</taxon>
        <taxon>Rubrivivax</taxon>
    </lineage>
</organism>
<dbReference type="AlphaFoldDB" id="A0A3S2VV12"/>
<dbReference type="NCBIfam" id="TIGR01842">
    <property type="entry name" value="type_I_sec_PrtD"/>
    <property type="match status" value="1"/>
</dbReference>
<comment type="subcellular location">
    <subcellularLocation>
        <location evidence="1">Cell membrane</location>
        <topology evidence="1">Multi-pass membrane protein</topology>
    </subcellularLocation>
</comment>
<dbReference type="GO" id="GO:0034040">
    <property type="term" value="F:ATPase-coupled lipid transmembrane transporter activity"/>
    <property type="evidence" value="ECO:0007669"/>
    <property type="project" value="TreeGrafter"/>
</dbReference>
<dbReference type="Gene3D" id="3.40.50.300">
    <property type="entry name" value="P-loop containing nucleotide triphosphate hydrolases"/>
    <property type="match status" value="1"/>
</dbReference>
<protein>
    <submittedName>
        <fullName evidence="11">Type I secretion system permease/ATPase</fullName>
    </submittedName>
</protein>
<evidence type="ECO:0000259" key="9">
    <source>
        <dbReference type="PROSITE" id="PS50893"/>
    </source>
</evidence>
<dbReference type="Pfam" id="PF00005">
    <property type="entry name" value="ABC_tran"/>
    <property type="match status" value="1"/>
</dbReference>
<dbReference type="PROSITE" id="PS00430">
    <property type="entry name" value="TONB_DEPENDENT_REC_1"/>
    <property type="match status" value="1"/>
</dbReference>
<name>A0A3S2VV12_9BURK</name>
<evidence type="ECO:0000313" key="11">
    <source>
        <dbReference type="EMBL" id="RVT49489.1"/>
    </source>
</evidence>
<dbReference type="InterPro" id="IPR011527">
    <property type="entry name" value="ABC1_TM_dom"/>
</dbReference>
<evidence type="ECO:0000256" key="1">
    <source>
        <dbReference type="ARBA" id="ARBA00004651"/>
    </source>
</evidence>
<dbReference type="InterPro" id="IPR003439">
    <property type="entry name" value="ABC_transporter-like_ATP-bd"/>
</dbReference>
<dbReference type="PROSITE" id="PS50893">
    <property type="entry name" value="ABC_TRANSPORTER_2"/>
    <property type="match status" value="1"/>
</dbReference>
<dbReference type="InterPro" id="IPR017871">
    <property type="entry name" value="ABC_transporter-like_CS"/>
</dbReference>
<evidence type="ECO:0000256" key="7">
    <source>
        <dbReference type="ARBA" id="ARBA00023136"/>
    </source>
</evidence>
<proteinExistence type="predicted"/>
<dbReference type="SMART" id="SM00382">
    <property type="entry name" value="AAA"/>
    <property type="match status" value="1"/>
</dbReference>
<feature type="domain" description="ABC transporter" evidence="9">
    <location>
        <begin position="321"/>
        <end position="556"/>
    </location>
</feature>
<dbReference type="SUPFAM" id="SSF90123">
    <property type="entry name" value="ABC transporter transmembrane region"/>
    <property type="match status" value="1"/>
</dbReference>
<reference evidence="11 12" key="1">
    <citation type="submission" date="2019-01" db="EMBL/GenBank/DDBJ databases">
        <authorList>
            <person name="Chen W.-M."/>
        </authorList>
    </citation>
    <scope>NUCLEOTIDE SEQUENCE [LARGE SCALE GENOMIC DNA]</scope>
    <source>
        <strain evidence="11 12">ICH-3</strain>
    </source>
</reference>
<keyword evidence="7 8" id="KW-0472">Membrane</keyword>
<dbReference type="Gene3D" id="1.20.1560.10">
    <property type="entry name" value="ABC transporter type 1, transmembrane domain"/>
    <property type="match status" value="1"/>
</dbReference>
<dbReference type="GO" id="GO:0005524">
    <property type="term" value="F:ATP binding"/>
    <property type="evidence" value="ECO:0007669"/>
    <property type="project" value="UniProtKB-KW"/>
</dbReference>
<feature type="transmembrane region" description="Helical" evidence="8">
    <location>
        <begin position="17"/>
        <end position="39"/>
    </location>
</feature>
<dbReference type="GO" id="GO:0005886">
    <property type="term" value="C:plasma membrane"/>
    <property type="evidence" value="ECO:0007669"/>
    <property type="project" value="UniProtKB-SubCell"/>
</dbReference>
<feature type="domain" description="ABC transmembrane type-1" evidence="10">
    <location>
        <begin position="17"/>
        <end position="290"/>
    </location>
</feature>
<dbReference type="Proteomes" id="UP000288178">
    <property type="component" value="Unassembled WGS sequence"/>
</dbReference>
<dbReference type="OrthoDB" id="8554730at2"/>
<keyword evidence="2" id="KW-1003">Cell membrane</keyword>
<evidence type="ECO:0000256" key="2">
    <source>
        <dbReference type="ARBA" id="ARBA00022475"/>
    </source>
</evidence>
<dbReference type="EMBL" id="SACT01000008">
    <property type="protein sequence ID" value="RVT49489.1"/>
    <property type="molecule type" value="Genomic_DNA"/>
</dbReference>
<evidence type="ECO:0000259" key="10">
    <source>
        <dbReference type="PROSITE" id="PS50929"/>
    </source>
</evidence>
<dbReference type="InterPro" id="IPR039421">
    <property type="entry name" value="Type_1_exporter"/>
</dbReference>